<sequence length="24" mass="2852">MDPCYERFHELGAGFVVYWFVNGD</sequence>
<proteinExistence type="predicted"/>
<keyword evidence="2" id="KW-1185">Reference proteome</keyword>
<name>A0A8R1EIJ7_CAEJA</name>
<dbReference type="Proteomes" id="UP000005237">
    <property type="component" value="Unassembled WGS sequence"/>
</dbReference>
<protein>
    <submittedName>
        <fullName evidence="1">Uncharacterized protein</fullName>
    </submittedName>
</protein>
<dbReference type="AlphaFoldDB" id="A0A8R1EIJ7"/>
<reference evidence="2" key="1">
    <citation type="submission" date="2010-08" db="EMBL/GenBank/DDBJ databases">
        <authorList>
            <consortium name="Caenorhabditis japonica Sequencing Consortium"/>
            <person name="Wilson R.K."/>
        </authorList>
    </citation>
    <scope>NUCLEOTIDE SEQUENCE [LARGE SCALE GENOMIC DNA]</scope>
    <source>
        <strain evidence="2">DF5081</strain>
    </source>
</reference>
<evidence type="ECO:0000313" key="2">
    <source>
        <dbReference type="Proteomes" id="UP000005237"/>
    </source>
</evidence>
<reference evidence="1" key="2">
    <citation type="submission" date="2022-06" db="UniProtKB">
        <authorList>
            <consortium name="EnsemblMetazoa"/>
        </authorList>
    </citation>
    <scope>IDENTIFICATION</scope>
    <source>
        <strain evidence="1">DF5081</strain>
    </source>
</reference>
<dbReference type="EnsemblMetazoa" id="CJA37201.1">
    <property type="protein sequence ID" value="CJA37201.1"/>
    <property type="gene ID" value="WBGene00213048"/>
</dbReference>
<organism evidence="1 2">
    <name type="scientific">Caenorhabditis japonica</name>
    <dbReference type="NCBI Taxonomy" id="281687"/>
    <lineage>
        <taxon>Eukaryota</taxon>
        <taxon>Metazoa</taxon>
        <taxon>Ecdysozoa</taxon>
        <taxon>Nematoda</taxon>
        <taxon>Chromadorea</taxon>
        <taxon>Rhabditida</taxon>
        <taxon>Rhabditina</taxon>
        <taxon>Rhabditomorpha</taxon>
        <taxon>Rhabditoidea</taxon>
        <taxon>Rhabditidae</taxon>
        <taxon>Peloderinae</taxon>
        <taxon>Caenorhabditis</taxon>
    </lineage>
</organism>
<accession>A0A8R1EIJ7</accession>
<evidence type="ECO:0000313" key="1">
    <source>
        <dbReference type="EnsemblMetazoa" id="CJA37201.1"/>
    </source>
</evidence>